<dbReference type="Proteomes" id="UP000717328">
    <property type="component" value="Unassembled WGS sequence"/>
</dbReference>
<proteinExistence type="predicted"/>
<keyword evidence="3" id="KW-1185">Reference proteome</keyword>
<protein>
    <submittedName>
        <fullName evidence="2">Uncharacterized protein</fullName>
    </submittedName>
</protein>
<evidence type="ECO:0000256" key="1">
    <source>
        <dbReference type="SAM" id="MobiDB-lite"/>
    </source>
</evidence>
<evidence type="ECO:0000313" key="3">
    <source>
        <dbReference type="Proteomes" id="UP000717328"/>
    </source>
</evidence>
<sequence length="183" mass="20857">MAAPAHHMPFRSQSSAPTLVTGSNSVPELARFFTDIEYFFEDCQIKADADKNKWNMRVISNIVKLGEFHWAFLNISQFLMSHMRLSENKRDRAFRMAFTLDQWDKIHHQLVIVDINHHPDDSWPMPQILKAAEYILHGTAPPMIPVQQPAPALAQLAPAAVQEAIGLTPRLLTNSRNSRMHHA</sequence>
<dbReference type="AlphaFoldDB" id="A0A9P7K2C6"/>
<reference evidence="2" key="1">
    <citation type="submission" date="2021-02" db="EMBL/GenBank/DDBJ databases">
        <authorList>
            <person name="Nieuwenhuis M."/>
            <person name="Van De Peppel L.J.J."/>
        </authorList>
    </citation>
    <scope>NUCLEOTIDE SEQUENCE</scope>
    <source>
        <strain evidence="2">D49</strain>
    </source>
</reference>
<gene>
    <name evidence="2" type="ORF">H0H81_003953</name>
</gene>
<comment type="caution">
    <text evidence="2">The sequence shown here is derived from an EMBL/GenBank/DDBJ whole genome shotgun (WGS) entry which is preliminary data.</text>
</comment>
<name>A0A9P7K2C6_9AGAR</name>
<dbReference type="OrthoDB" id="3252634at2759"/>
<accession>A0A9P7K2C6</accession>
<feature type="compositionally biased region" description="Polar residues" evidence="1">
    <location>
        <begin position="11"/>
        <end position="20"/>
    </location>
</feature>
<feature type="region of interest" description="Disordered" evidence="1">
    <location>
        <begin position="1"/>
        <end position="20"/>
    </location>
</feature>
<dbReference type="EMBL" id="JABCKI010006739">
    <property type="protein sequence ID" value="KAG5634004.1"/>
    <property type="molecule type" value="Genomic_DNA"/>
</dbReference>
<reference evidence="2" key="2">
    <citation type="submission" date="2021-10" db="EMBL/GenBank/DDBJ databases">
        <title>Phylogenomics reveals ancestral predisposition of the termite-cultivated fungus Termitomyces towards a domesticated lifestyle.</title>
        <authorList>
            <person name="Auxier B."/>
            <person name="Grum-Grzhimaylo A."/>
            <person name="Cardenas M.E."/>
            <person name="Lodge J.D."/>
            <person name="Laessoe T."/>
            <person name="Pedersen O."/>
            <person name="Smith M.E."/>
            <person name="Kuyper T.W."/>
            <person name="Franco-Molano E.A."/>
            <person name="Baroni T.J."/>
            <person name="Aanen D.K."/>
        </authorList>
    </citation>
    <scope>NUCLEOTIDE SEQUENCE</scope>
    <source>
        <strain evidence="2">D49</strain>
    </source>
</reference>
<evidence type="ECO:0000313" key="2">
    <source>
        <dbReference type="EMBL" id="KAG5634004.1"/>
    </source>
</evidence>
<organism evidence="2 3">
    <name type="scientific">Sphagnurus paluster</name>
    <dbReference type="NCBI Taxonomy" id="117069"/>
    <lineage>
        <taxon>Eukaryota</taxon>
        <taxon>Fungi</taxon>
        <taxon>Dikarya</taxon>
        <taxon>Basidiomycota</taxon>
        <taxon>Agaricomycotina</taxon>
        <taxon>Agaricomycetes</taxon>
        <taxon>Agaricomycetidae</taxon>
        <taxon>Agaricales</taxon>
        <taxon>Tricholomatineae</taxon>
        <taxon>Lyophyllaceae</taxon>
        <taxon>Sphagnurus</taxon>
    </lineage>
</organism>